<dbReference type="InParanoid" id="F4W9L4"/>
<dbReference type="STRING" id="103372.F4W9L4"/>
<evidence type="ECO:0000313" key="2">
    <source>
        <dbReference type="Proteomes" id="UP000007755"/>
    </source>
</evidence>
<reference evidence="1" key="1">
    <citation type="submission" date="2011-02" db="EMBL/GenBank/DDBJ databases">
        <title>The genome of the leaf-cutting ant Acromyrmex echinatior suggests key adaptations to social evolution and fungus farming.</title>
        <authorList>
            <person name="Nygaard S."/>
            <person name="Zhang G."/>
        </authorList>
    </citation>
    <scope>NUCLEOTIDE SEQUENCE</scope>
</reference>
<dbReference type="Proteomes" id="UP000007755">
    <property type="component" value="Unassembled WGS sequence"/>
</dbReference>
<organism evidence="2">
    <name type="scientific">Acromyrmex echinatior</name>
    <name type="common">Panamanian leafcutter ant</name>
    <name type="synonym">Acromyrmex octospinosus echinatior</name>
    <dbReference type="NCBI Taxonomy" id="103372"/>
    <lineage>
        <taxon>Eukaryota</taxon>
        <taxon>Metazoa</taxon>
        <taxon>Ecdysozoa</taxon>
        <taxon>Arthropoda</taxon>
        <taxon>Hexapoda</taxon>
        <taxon>Insecta</taxon>
        <taxon>Pterygota</taxon>
        <taxon>Neoptera</taxon>
        <taxon>Endopterygota</taxon>
        <taxon>Hymenoptera</taxon>
        <taxon>Apocrita</taxon>
        <taxon>Aculeata</taxon>
        <taxon>Formicoidea</taxon>
        <taxon>Formicidae</taxon>
        <taxon>Myrmicinae</taxon>
        <taxon>Acromyrmex</taxon>
    </lineage>
</organism>
<sequence>MMIFEHLCRQNLGSPVKMTMSATSRNPFVVKEDGVVRKAWLHLKIIANLDTKTFPRLSVIRAPQANEGMRKVTRQPDGQPIEARPGFFLYKMGQNSLTRIGSDATTKIVGTEFQVSPHLSS</sequence>
<evidence type="ECO:0000313" key="1">
    <source>
        <dbReference type="EMBL" id="EGI69000.1"/>
    </source>
</evidence>
<accession>F4W9L4</accession>
<dbReference type="AlphaFoldDB" id="F4W9L4"/>
<proteinExistence type="predicted"/>
<name>F4W9L4_ACREC</name>
<gene>
    <name evidence="1" type="ORF">G5I_02168</name>
</gene>
<dbReference type="EMBL" id="GL888033">
    <property type="protein sequence ID" value="EGI69000.1"/>
    <property type="molecule type" value="Genomic_DNA"/>
</dbReference>
<protein>
    <submittedName>
        <fullName evidence="1">Uncharacterized protein</fullName>
    </submittedName>
</protein>
<keyword evidence="2" id="KW-1185">Reference proteome</keyword>